<evidence type="ECO:0000256" key="1">
    <source>
        <dbReference type="SAM" id="MobiDB-lite"/>
    </source>
</evidence>
<name>A0AAW2CJB5_9ROSI</name>
<keyword evidence="2" id="KW-1133">Transmembrane helix</keyword>
<feature type="transmembrane region" description="Helical" evidence="2">
    <location>
        <begin position="157"/>
        <end position="175"/>
    </location>
</feature>
<reference evidence="3 4" key="1">
    <citation type="submission" date="2024-01" db="EMBL/GenBank/DDBJ databases">
        <title>A telomere-to-telomere, gap-free genome of sweet tea (Lithocarpus litseifolius).</title>
        <authorList>
            <person name="Zhou J."/>
        </authorList>
    </citation>
    <scope>NUCLEOTIDE SEQUENCE [LARGE SCALE GENOMIC DNA]</scope>
    <source>
        <strain evidence="3">Zhou-2022a</strain>
        <tissue evidence="3">Leaf</tissue>
    </source>
</reference>
<comment type="caution">
    <text evidence="3">The sequence shown here is derived from an EMBL/GenBank/DDBJ whole genome shotgun (WGS) entry which is preliminary data.</text>
</comment>
<keyword evidence="2" id="KW-0812">Transmembrane</keyword>
<dbReference type="Proteomes" id="UP001459277">
    <property type="component" value="Unassembled WGS sequence"/>
</dbReference>
<sequence>MTTGSNALELSNSELELSSANPFPKTQEMKWDADPFLSVTRKTEQNNCDPFPMIKETEWASQFVTNTLQANRSVEGREGGGGGDRNLRPIMKFPGPTKTSIAVIAQTTTSIIAYRFSSISSLTKDLLVFVVLCNLVGYICCMIAILLSHRKPYVAEIFGRMGSFAAGLAFVLMIAMFLPNYLVWIVGLAGVVLLLAFVLALKL</sequence>
<accession>A0AAW2CJB5</accession>
<organism evidence="3 4">
    <name type="scientific">Lithocarpus litseifolius</name>
    <dbReference type="NCBI Taxonomy" id="425828"/>
    <lineage>
        <taxon>Eukaryota</taxon>
        <taxon>Viridiplantae</taxon>
        <taxon>Streptophyta</taxon>
        <taxon>Embryophyta</taxon>
        <taxon>Tracheophyta</taxon>
        <taxon>Spermatophyta</taxon>
        <taxon>Magnoliopsida</taxon>
        <taxon>eudicotyledons</taxon>
        <taxon>Gunneridae</taxon>
        <taxon>Pentapetalae</taxon>
        <taxon>rosids</taxon>
        <taxon>fabids</taxon>
        <taxon>Fagales</taxon>
        <taxon>Fagaceae</taxon>
        <taxon>Lithocarpus</taxon>
    </lineage>
</organism>
<dbReference type="AlphaFoldDB" id="A0AAW2CJB5"/>
<protein>
    <recommendedName>
        <fullName evidence="5">Vesicle transport protein</fullName>
    </recommendedName>
</protein>
<keyword evidence="4" id="KW-1185">Reference proteome</keyword>
<keyword evidence="2" id="KW-0472">Membrane</keyword>
<evidence type="ECO:0008006" key="5">
    <source>
        <dbReference type="Google" id="ProtNLM"/>
    </source>
</evidence>
<feature type="transmembrane region" description="Helical" evidence="2">
    <location>
        <begin position="181"/>
        <end position="201"/>
    </location>
</feature>
<feature type="transmembrane region" description="Helical" evidence="2">
    <location>
        <begin position="126"/>
        <end position="145"/>
    </location>
</feature>
<evidence type="ECO:0000313" key="4">
    <source>
        <dbReference type="Proteomes" id="UP001459277"/>
    </source>
</evidence>
<dbReference type="EMBL" id="JAZDWU010000007">
    <property type="protein sequence ID" value="KAK9997472.1"/>
    <property type="molecule type" value="Genomic_DNA"/>
</dbReference>
<evidence type="ECO:0000256" key="2">
    <source>
        <dbReference type="SAM" id="Phobius"/>
    </source>
</evidence>
<proteinExistence type="predicted"/>
<gene>
    <name evidence="3" type="ORF">SO802_022158</name>
</gene>
<evidence type="ECO:0000313" key="3">
    <source>
        <dbReference type="EMBL" id="KAK9997472.1"/>
    </source>
</evidence>
<feature type="region of interest" description="Disordered" evidence="1">
    <location>
        <begin position="1"/>
        <end position="21"/>
    </location>
</feature>